<dbReference type="GO" id="GO:0008270">
    <property type="term" value="F:zinc ion binding"/>
    <property type="evidence" value="ECO:0007669"/>
    <property type="project" value="UniProtKB-KW"/>
</dbReference>
<feature type="domain" description="DUF659" evidence="6">
    <location>
        <begin position="177"/>
        <end position="291"/>
    </location>
</feature>
<evidence type="ECO:0000256" key="2">
    <source>
        <dbReference type="ARBA" id="ARBA00022723"/>
    </source>
</evidence>
<dbReference type="InterPro" id="IPR007021">
    <property type="entry name" value="DUF659"/>
</dbReference>
<evidence type="ECO:0000256" key="3">
    <source>
        <dbReference type="ARBA" id="ARBA00022771"/>
    </source>
</evidence>
<dbReference type="GO" id="GO:0005634">
    <property type="term" value="C:nucleus"/>
    <property type="evidence" value="ECO:0007669"/>
    <property type="project" value="UniProtKB-SubCell"/>
</dbReference>
<sequence length="438" mass="50738">MPLPPLIVQYIVKTSDKINKTNFKTFCKPCIEVLRDENGKKNWFPNKKDRIIQHFKKCPNFFTKTTAEEREEIFNLLRNNTIPPPTNTIKRQVSDISESSISHPLSSQSVSPRKIIVRSSYGPMDNYIVRSLSKEDLKKFNILLLRLTVSCGWALSWINKPEAKELFNFLNPLLKLPDRHLLGGKILKKAVENSDESMENALKEDPVDITLTFDGWTNVKNEQLLGTVLITSEGRPFVWKAVDISSERENHINVMEKIQSMVKELNNKKINICAIVTDKFKTTIDKGIRLATYFQNSNNKFFIANLKEIQYETYEKFIAPIVPGETRWNSIYMMCTSLLNTQKALQILAIKFEPPIVESRRKGGDSPKISRLIFEIINSETFWRNLLLITKILDPYNKILNVLQRDKAHLFQVVHSFGYLIQFWSRYEDSEFAAKIIA</sequence>
<protein>
    <recommendedName>
        <fullName evidence="6">DUF659 domain-containing protein</fullName>
    </recommendedName>
</protein>
<name>A0A397JDD3_9GLOM</name>
<evidence type="ECO:0000256" key="1">
    <source>
        <dbReference type="ARBA" id="ARBA00004123"/>
    </source>
</evidence>
<keyword evidence="5" id="KW-0539">Nucleus</keyword>
<dbReference type="EMBL" id="PQFF01000049">
    <property type="protein sequence ID" value="RHZ86345.1"/>
    <property type="molecule type" value="Genomic_DNA"/>
</dbReference>
<evidence type="ECO:0000313" key="7">
    <source>
        <dbReference type="EMBL" id="RHZ86345.1"/>
    </source>
</evidence>
<evidence type="ECO:0000313" key="8">
    <source>
        <dbReference type="Proteomes" id="UP000266861"/>
    </source>
</evidence>
<dbReference type="PANTHER" id="PTHR46481">
    <property type="entry name" value="ZINC FINGER BED DOMAIN-CONTAINING PROTEIN 4"/>
    <property type="match status" value="1"/>
</dbReference>
<keyword evidence="4" id="KW-0862">Zinc</keyword>
<dbReference type="InterPro" id="IPR012337">
    <property type="entry name" value="RNaseH-like_sf"/>
</dbReference>
<dbReference type="OrthoDB" id="2330298at2759"/>
<comment type="caution">
    <text evidence="7">The sequence shown here is derived from an EMBL/GenBank/DDBJ whole genome shotgun (WGS) entry which is preliminary data.</text>
</comment>
<keyword evidence="3" id="KW-0863">Zinc-finger</keyword>
<evidence type="ECO:0000259" key="6">
    <source>
        <dbReference type="Pfam" id="PF04937"/>
    </source>
</evidence>
<evidence type="ECO:0000256" key="4">
    <source>
        <dbReference type="ARBA" id="ARBA00022833"/>
    </source>
</evidence>
<proteinExistence type="predicted"/>
<evidence type="ECO:0000256" key="5">
    <source>
        <dbReference type="ARBA" id="ARBA00023242"/>
    </source>
</evidence>
<accession>A0A397JDD3</accession>
<dbReference type="PANTHER" id="PTHR46481:SF10">
    <property type="entry name" value="ZINC FINGER BED DOMAIN-CONTAINING PROTEIN 39"/>
    <property type="match status" value="1"/>
</dbReference>
<dbReference type="InterPro" id="IPR052035">
    <property type="entry name" value="ZnF_BED_domain_contain"/>
</dbReference>
<comment type="subcellular location">
    <subcellularLocation>
        <location evidence="1">Nucleus</location>
    </subcellularLocation>
</comment>
<keyword evidence="2" id="KW-0479">Metal-binding</keyword>
<dbReference type="SUPFAM" id="SSF53098">
    <property type="entry name" value="Ribonuclease H-like"/>
    <property type="match status" value="1"/>
</dbReference>
<organism evidence="7 8">
    <name type="scientific">Diversispora epigaea</name>
    <dbReference type="NCBI Taxonomy" id="1348612"/>
    <lineage>
        <taxon>Eukaryota</taxon>
        <taxon>Fungi</taxon>
        <taxon>Fungi incertae sedis</taxon>
        <taxon>Mucoromycota</taxon>
        <taxon>Glomeromycotina</taxon>
        <taxon>Glomeromycetes</taxon>
        <taxon>Diversisporales</taxon>
        <taxon>Diversisporaceae</taxon>
        <taxon>Diversispora</taxon>
    </lineage>
</organism>
<dbReference type="Pfam" id="PF04937">
    <property type="entry name" value="DUF659"/>
    <property type="match status" value="1"/>
</dbReference>
<dbReference type="AlphaFoldDB" id="A0A397JDD3"/>
<gene>
    <name evidence="7" type="ORF">Glove_52g140</name>
</gene>
<reference evidence="7 8" key="1">
    <citation type="submission" date="2018-08" db="EMBL/GenBank/DDBJ databases">
        <title>Genome and evolution of the arbuscular mycorrhizal fungus Diversispora epigaea (formerly Glomus versiforme) and its bacterial endosymbionts.</title>
        <authorList>
            <person name="Sun X."/>
            <person name="Fei Z."/>
            <person name="Harrison M."/>
        </authorList>
    </citation>
    <scope>NUCLEOTIDE SEQUENCE [LARGE SCALE GENOMIC DNA]</scope>
    <source>
        <strain evidence="7 8">IT104</strain>
    </source>
</reference>
<dbReference type="Proteomes" id="UP000266861">
    <property type="component" value="Unassembled WGS sequence"/>
</dbReference>
<keyword evidence="8" id="KW-1185">Reference proteome</keyword>